<sequence length="149" mass="16372">MARGVKQLIFFVSLFLTLLVLCRGSTIGVCYGRNADDLPTPDKVAQLVQQHKIKYLRIYDSNIQVLKAFANTGVELMIGITNSDLLPFSQFQSNVDTWLRNSILPYYPAARITCITVGAEVTESPGNASALVVPAMHNVLVALKKSWSA</sequence>
<dbReference type="InterPro" id="IPR017853">
    <property type="entry name" value="GH"/>
</dbReference>
<dbReference type="Pfam" id="PF00332">
    <property type="entry name" value="Glyco_hydro_17"/>
    <property type="match status" value="1"/>
</dbReference>
<dbReference type="Gene3D" id="3.20.20.80">
    <property type="entry name" value="Glycosidases"/>
    <property type="match status" value="1"/>
</dbReference>
<feature type="chain" id="PRO_5027001017" description="glucan endo-1,3-beta-D-glucosidase" evidence="9">
    <location>
        <begin position="25"/>
        <end position="149"/>
    </location>
</feature>
<protein>
    <recommendedName>
        <fullName evidence="3">glucan endo-1,3-beta-D-glucosidase</fullName>
        <ecNumber evidence="3">3.2.1.39</ecNumber>
    </recommendedName>
    <alternativeName>
        <fullName evidence="6">(1-&gt;3)-beta-glucan endohydrolase</fullName>
    </alternativeName>
    <alternativeName>
        <fullName evidence="7">Beta-1,3-endoglucanase</fullName>
    </alternativeName>
</protein>
<proteinExistence type="inferred from homology"/>
<evidence type="ECO:0000313" key="10">
    <source>
        <dbReference type="EMBL" id="VFU61850.1"/>
    </source>
</evidence>
<dbReference type="GO" id="GO:0042973">
    <property type="term" value="F:glucan endo-1,3-beta-D-glucosidase activity"/>
    <property type="evidence" value="ECO:0007669"/>
    <property type="project" value="UniProtKB-EC"/>
</dbReference>
<evidence type="ECO:0000256" key="8">
    <source>
        <dbReference type="RuleBase" id="RU004335"/>
    </source>
</evidence>
<evidence type="ECO:0000256" key="1">
    <source>
        <dbReference type="ARBA" id="ARBA00000382"/>
    </source>
</evidence>
<evidence type="ECO:0000256" key="7">
    <source>
        <dbReference type="ARBA" id="ARBA00033417"/>
    </source>
</evidence>
<keyword evidence="4" id="KW-0378">Hydrolase</keyword>
<name>A0A6N2N7N1_SALVM</name>
<dbReference type="PANTHER" id="PTHR32227">
    <property type="entry name" value="GLUCAN ENDO-1,3-BETA-GLUCOSIDASE BG1-RELATED-RELATED"/>
    <property type="match status" value="1"/>
</dbReference>
<accession>A0A6N2N7N1</accession>
<evidence type="ECO:0000256" key="3">
    <source>
        <dbReference type="ARBA" id="ARBA00012780"/>
    </source>
</evidence>
<dbReference type="EMBL" id="CAADRP010002140">
    <property type="protein sequence ID" value="VFU61850.1"/>
    <property type="molecule type" value="Genomic_DNA"/>
</dbReference>
<dbReference type="GO" id="GO:0005975">
    <property type="term" value="P:carbohydrate metabolic process"/>
    <property type="evidence" value="ECO:0007669"/>
    <property type="project" value="InterPro"/>
</dbReference>
<comment type="catalytic activity">
    <reaction evidence="1">
        <text>Hydrolysis of (1-&gt;3)-beta-D-glucosidic linkages in (1-&gt;3)-beta-D-glucans.</text>
        <dbReference type="EC" id="3.2.1.39"/>
    </reaction>
</comment>
<gene>
    <name evidence="10" type="ORF">SVIM_LOCUS464404</name>
</gene>
<feature type="signal peptide" evidence="9">
    <location>
        <begin position="1"/>
        <end position="24"/>
    </location>
</feature>
<keyword evidence="5" id="KW-0326">Glycosidase</keyword>
<evidence type="ECO:0000256" key="4">
    <source>
        <dbReference type="ARBA" id="ARBA00022801"/>
    </source>
</evidence>
<dbReference type="InterPro" id="IPR044965">
    <property type="entry name" value="Glyco_hydro_17_plant"/>
</dbReference>
<keyword evidence="9" id="KW-0732">Signal</keyword>
<organism evidence="10">
    <name type="scientific">Salix viminalis</name>
    <name type="common">Common osier</name>
    <name type="synonym">Basket willow</name>
    <dbReference type="NCBI Taxonomy" id="40686"/>
    <lineage>
        <taxon>Eukaryota</taxon>
        <taxon>Viridiplantae</taxon>
        <taxon>Streptophyta</taxon>
        <taxon>Embryophyta</taxon>
        <taxon>Tracheophyta</taxon>
        <taxon>Spermatophyta</taxon>
        <taxon>Magnoliopsida</taxon>
        <taxon>eudicotyledons</taxon>
        <taxon>Gunneridae</taxon>
        <taxon>Pentapetalae</taxon>
        <taxon>rosids</taxon>
        <taxon>fabids</taxon>
        <taxon>Malpighiales</taxon>
        <taxon>Salicaceae</taxon>
        <taxon>Saliceae</taxon>
        <taxon>Salix</taxon>
    </lineage>
</organism>
<evidence type="ECO:0000256" key="9">
    <source>
        <dbReference type="SAM" id="SignalP"/>
    </source>
</evidence>
<evidence type="ECO:0000256" key="2">
    <source>
        <dbReference type="ARBA" id="ARBA00008773"/>
    </source>
</evidence>
<dbReference type="EC" id="3.2.1.39" evidence="3"/>
<reference evidence="10" key="1">
    <citation type="submission" date="2019-03" db="EMBL/GenBank/DDBJ databases">
        <authorList>
            <person name="Mank J."/>
            <person name="Almeida P."/>
        </authorList>
    </citation>
    <scope>NUCLEOTIDE SEQUENCE</scope>
    <source>
        <strain evidence="10">78183</strain>
    </source>
</reference>
<evidence type="ECO:0000256" key="6">
    <source>
        <dbReference type="ARBA" id="ARBA00033335"/>
    </source>
</evidence>
<comment type="similarity">
    <text evidence="2 8">Belongs to the glycosyl hydrolase 17 family.</text>
</comment>
<dbReference type="InterPro" id="IPR000490">
    <property type="entry name" value="Glyco_hydro_17"/>
</dbReference>
<evidence type="ECO:0000256" key="5">
    <source>
        <dbReference type="ARBA" id="ARBA00023295"/>
    </source>
</evidence>
<dbReference type="AlphaFoldDB" id="A0A6N2N7N1"/>
<dbReference type="SUPFAM" id="SSF51445">
    <property type="entry name" value="(Trans)glycosidases"/>
    <property type="match status" value="1"/>
</dbReference>